<dbReference type="PANTHER" id="PTHR47893:SF1">
    <property type="entry name" value="REGULATORY PROTEIN PCHR"/>
    <property type="match status" value="1"/>
</dbReference>
<name>A0A2D3WAX1_9BACT</name>
<dbReference type="PROSITE" id="PS01124">
    <property type="entry name" value="HTH_ARAC_FAMILY_2"/>
    <property type="match status" value="1"/>
</dbReference>
<evidence type="ECO:0000313" key="5">
    <source>
        <dbReference type="Proteomes" id="UP000231638"/>
    </source>
</evidence>
<accession>A0A2D3WAX1</accession>
<keyword evidence="2" id="KW-0804">Transcription</keyword>
<evidence type="ECO:0000256" key="1">
    <source>
        <dbReference type="ARBA" id="ARBA00023015"/>
    </source>
</evidence>
<organism evidence="4 5">
    <name type="scientific">Sulfurospirillum cavolei</name>
    <dbReference type="NCBI Taxonomy" id="366522"/>
    <lineage>
        <taxon>Bacteria</taxon>
        <taxon>Pseudomonadati</taxon>
        <taxon>Campylobacterota</taxon>
        <taxon>Epsilonproteobacteria</taxon>
        <taxon>Campylobacterales</taxon>
        <taxon>Sulfurospirillaceae</taxon>
        <taxon>Sulfurospirillum</taxon>
    </lineage>
</organism>
<dbReference type="Gene3D" id="1.10.10.60">
    <property type="entry name" value="Homeodomain-like"/>
    <property type="match status" value="1"/>
</dbReference>
<keyword evidence="1" id="KW-0805">Transcription regulation</keyword>
<dbReference type="GO" id="GO:0003700">
    <property type="term" value="F:DNA-binding transcription factor activity"/>
    <property type="evidence" value="ECO:0007669"/>
    <property type="project" value="InterPro"/>
</dbReference>
<dbReference type="EMBL" id="DLUG01000205">
    <property type="protein sequence ID" value="DAB35867.1"/>
    <property type="molecule type" value="Genomic_DNA"/>
</dbReference>
<dbReference type="InterPro" id="IPR053142">
    <property type="entry name" value="PchR_regulatory_protein"/>
</dbReference>
<dbReference type="Pfam" id="PF12833">
    <property type="entry name" value="HTH_18"/>
    <property type="match status" value="1"/>
</dbReference>
<dbReference type="AlphaFoldDB" id="A0A2D3WAX1"/>
<gene>
    <name evidence="4" type="ORF">CFH80_07955</name>
</gene>
<dbReference type="InterPro" id="IPR009057">
    <property type="entry name" value="Homeodomain-like_sf"/>
</dbReference>
<dbReference type="GO" id="GO:0043565">
    <property type="term" value="F:sequence-specific DNA binding"/>
    <property type="evidence" value="ECO:0007669"/>
    <property type="project" value="InterPro"/>
</dbReference>
<evidence type="ECO:0000259" key="3">
    <source>
        <dbReference type="PROSITE" id="PS01124"/>
    </source>
</evidence>
<dbReference type="Proteomes" id="UP000231638">
    <property type="component" value="Unassembled WGS sequence"/>
</dbReference>
<dbReference type="InterPro" id="IPR018060">
    <property type="entry name" value="HTH_AraC"/>
</dbReference>
<feature type="domain" description="HTH araC/xylS-type" evidence="3">
    <location>
        <begin position="217"/>
        <end position="315"/>
    </location>
</feature>
<proteinExistence type="predicted"/>
<dbReference type="SUPFAM" id="SSF46689">
    <property type="entry name" value="Homeodomain-like"/>
    <property type="match status" value="2"/>
</dbReference>
<reference evidence="4 5" key="1">
    <citation type="journal article" date="2017" name="Front. Microbiol.">
        <title>Comparative Genomic Analysis of the Class Epsilonproteobacteria and Proposed Reclassification to Epsilonbacteraeota (phyl. nov.).</title>
        <authorList>
            <person name="Waite D.W."/>
            <person name="Vanwonterghem I."/>
            <person name="Rinke C."/>
            <person name="Parks D.H."/>
            <person name="Zhang Y."/>
            <person name="Takai K."/>
            <person name="Sievert S.M."/>
            <person name="Simon J."/>
            <person name="Campbell B.J."/>
            <person name="Hanson T.E."/>
            <person name="Woyke T."/>
            <person name="Klotz M.G."/>
            <person name="Hugenholtz P."/>
        </authorList>
    </citation>
    <scope>NUCLEOTIDE SEQUENCE [LARGE SCALE GENOMIC DNA]</scope>
    <source>
        <strain evidence="4">UBA11420</strain>
    </source>
</reference>
<dbReference type="SMART" id="SM00342">
    <property type="entry name" value="HTH_ARAC"/>
    <property type="match status" value="1"/>
</dbReference>
<sequence length="320" mass="37299">MCNALDLQSFHLFNPASPHDSSALLEPYAKGSIRPIVLEEGLMLCHFDLQPKERLCLCNEFEQPLLMFATFSQGGIAYEHRDFHLNHTFHTHQLYSVLLNRENGRSYYEKERMCRSFNLILSPSFLRQTVEDETHPLSRLLEKLEHKPLFEILSEMPLGQKSLMRIEALSPLDPHDPLSLFRLKSNVYELLYEWLSPLCKSTDTPQTLPEIERFYTRKVAEYIHEHLLEPLSLEGLCRIAKTNATKLQRNFKSLFHQSLFNYICAHRLAHARDLLEQGEMSINEVAKTIGYAHQSNFSTAFTKHFGYPPKSVLKHKTFYM</sequence>
<evidence type="ECO:0000313" key="4">
    <source>
        <dbReference type="EMBL" id="DAB35867.1"/>
    </source>
</evidence>
<dbReference type="PANTHER" id="PTHR47893">
    <property type="entry name" value="REGULATORY PROTEIN PCHR"/>
    <property type="match status" value="1"/>
</dbReference>
<evidence type="ECO:0000256" key="2">
    <source>
        <dbReference type="ARBA" id="ARBA00023163"/>
    </source>
</evidence>
<comment type="caution">
    <text evidence="4">The sequence shown here is derived from an EMBL/GenBank/DDBJ whole genome shotgun (WGS) entry which is preliminary data.</text>
</comment>
<protein>
    <recommendedName>
        <fullName evidence="3">HTH araC/xylS-type domain-containing protein</fullName>
    </recommendedName>
</protein>